<evidence type="ECO:0000313" key="2">
    <source>
        <dbReference type="EMBL" id="GAG32644.1"/>
    </source>
</evidence>
<organism evidence="2">
    <name type="scientific">marine sediment metagenome</name>
    <dbReference type="NCBI Taxonomy" id="412755"/>
    <lineage>
        <taxon>unclassified sequences</taxon>
        <taxon>metagenomes</taxon>
        <taxon>ecological metagenomes</taxon>
    </lineage>
</organism>
<keyword evidence="1" id="KW-1133">Transmembrane helix</keyword>
<dbReference type="EMBL" id="BARS01045434">
    <property type="protein sequence ID" value="GAG32644.1"/>
    <property type="molecule type" value="Genomic_DNA"/>
</dbReference>
<comment type="caution">
    <text evidence="2">The sequence shown here is derived from an EMBL/GenBank/DDBJ whole genome shotgun (WGS) entry which is preliminary data.</text>
</comment>
<feature type="non-terminal residue" evidence="2">
    <location>
        <position position="113"/>
    </location>
</feature>
<dbReference type="AlphaFoldDB" id="X0WNU6"/>
<keyword evidence="1" id="KW-0812">Transmembrane</keyword>
<keyword evidence="1" id="KW-0472">Membrane</keyword>
<evidence type="ECO:0008006" key="3">
    <source>
        <dbReference type="Google" id="ProtNLM"/>
    </source>
</evidence>
<feature type="transmembrane region" description="Helical" evidence="1">
    <location>
        <begin position="66"/>
        <end position="88"/>
    </location>
</feature>
<name>X0WNU6_9ZZZZ</name>
<protein>
    <recommendedName>
        <fullName evidence="3">Aerotolerance regulator N-terminal domain-containing protein</fullName>
    </recommendedName>
</protein>
<gene>
    <name evidence="2" type="ORF">S01H1_68506</name>
</gene>
<sequence length="113" mass="12689">MSGTLPAWIERLLGIEAGHEEGTIWSLEHTWPLWPSITLLLLVFAVVFVVAVYWRESRRSRGPYRMALAAIRLCLVAIVLLMIAQLALSLKRTGLPYVAVVVDDSQSMTIVDR</sequence>
<evidence type="ECO:0000256" key="1">
    <source>
        <dbReference type="SAM" id="Phobius"/>
    </source>
</evidence>
<reference evidence="2" key="1">
    <citation type="journal article" date="2014" name="Front. Microbiol.">
        <title>High frequency of phylogenetically diverse reductive dehalogenase-homologous genes in deep subseafloor sedimentary metagenomes.</title>
        <authorList>
            <person name="Kawai M."/>
            <person name="Futagami T."/>
            <person name="Toyoda A."/>
            <person name="Takaki Y."/>
            <person name="Nishi S."/>
            <person name="Hori S."/>
            <person name="Arai W."/>
            <person name="Tsubouchi T."/>
            <person name="Morono Y."/>
            <person name="Uchiyama I."/>
            <person name="Ito T."/>
            <person name="Fujiyama A."/>
            <person name="Inagaki F."/>
            <person name="Takami H."/>
        </authorList>
    </citation>
    <scope>NUCLEOTIDE SEQUENCE</scope>
    <source>
        <strain evidence="2">Expedition CK06-06</strain>
    </source>
</reference>
<proteinExistence type="predicted"/>
<accession>X0WNU6</accession>
<feature type="transmembrane region" description="Helical" evidence="1">
    <location>
        <begin position="33"/>
        <end position="54"/>
    </location>
</feature>